<feature type="transmembrane region" description="Helical" evidence="2">
    <location>
        <begin position="266"/>
        <end position="286"/>
    </location>
</feature>
<organism evidence="3 4">
    <name type="scientific">Aquatica leii</name>
    <dbReference type="NCBI Taxonomy" id="1421715"/>
    <lineage>
        <taxon>Eukaryota</taxon>
        <taxon>Metazoa</taxon>
        <taxon>Ecdysozoa</taxon>
        <taxon>Arthropoda</taxon>
        <taxon>Hexapoda</taxon>
        <taxon>Insecta</taxon>
        <taxon>Pterygota</taxon>
        <taxon>Neoptera</taxon>
        <taxon>Endopterygota</taxon>
        <taxon>Coleoptera</taxon>
        <taxon>Polyphaga</taxon>
        <taxon>Elateriformia</taxon>
        <taxon>Elateroidea</taxon>
        <taxon>Lampyridae</taxon>
        <taxon>Luciolinae</taxon>
        <taxon>Aquatica</taxon>
    </lineage>
</organism>
<dbReference type="GO" id="GO:0008643">
    <property type="term" value="P:carbohydrate transport"/>
    <property type="evidence" value="ECO:0007669"/>
    <property type="project" value="InterPro"/>
</dbReference>
<dbReference type="InterPro" id="IPR036259">
    <property type="entry name" value="MFS_trans_sf"/>
</dbReference>
<dbReference type="GO" id="GO:0005886">
    <property type="term" value="C:plasma membrane"/>
    <property type="evidence" value="ECO:0007669"/>
    <property type="project" value="TreeGrafter"/>
</dbReference>
<feature type="transmembrane region" description="Helical" evidence="2">
    <location>
        <begin position="589"/>
        <end position="613"/>
    </location>
</feature>
<feature type="transmembrane region" description="Helical" evidence="2">
    <location>
        <begin position="556"/>
        <end position="577"/>
    </location>
</feature>
<keyword evidence="2" id="KW-0472">Membrane</keyword>
<dbReference type="SUPFAM" id="SSF103473">
    <property type="entry name" value="MFS general substrate transporter"/>
    <property type="match status" value="1"/>
</dbReference>
<feature type="transmembrane region" description="Helical" evidence="2">
    <location>
        <begin position="337"/>
        <end position="358"/>
    </location>
</feature>
<evidence type="ECO:0000256" key="2">
    <source>
        <dbReference type="SAM" id="Phobius"/>
    </source>
</evidence>
<feature type="transmembrane region" description="Helical" evidence="2">
    <location>
        <begin position="298"/>
        <end position="317"/>
    </location>
</feature>
<keyword evidence="2" id="KW-0812">Transmembrane</keyword>
<sequence>MAQYNVPSTSKMSDSNVPINRWNHYVLESEDSVCSESTETIYSCQGFETELAKDTTDTESKFSEEESDEDLVEYEVASFSESKEESDFIGNDSSSGIEDFMAVGGAVAAVITGEAFMKATVTSGETESDDSTACGTASQISLLKKKFKLCIQCKSTNDNRMFRYCKKCHQKRKTFFPPRPKGFKKRTKISKKKLPLENQENKRCSDNNISDELNNGFDVLEFDNWEAGFMLLIGQVADALSTPFVGFHSDQSDNIWLCRYGRRKTWHLLGTICVIGAFPFIFSPCINCSSTHSWAQMIYFSVFIIIFQFGWASIQISHLSLIPELSPNEHDRTKLTAIRYGFTVLSNVLVYVITWYVLHLNGQSGDSQIGPGDASKFQTVVWSGLSVGIVCSLVFHIVVKEKNDHGGEDVRAGELRTSVSEILRNIEIYQVATTYMATRLFVNLSQVFIPLYLHETLGMAASALALIPLVMYVGSFVTSMCIEKLNRSFGRKLAYIIGSVLGVIACIWVKLRSGPEYIEYEIYIVAVLFGAGGSIILVTSLGITADLIGDKTGSGAFIYGIMSFTDKLANGIAVIIIQDIHKSNSNVTYYQNIITYVCGGSAILGALSVISLLKRSRDNLDYTRIPNYSSINTNTSTDVDPIT</sequence>
<dbReference type="PANTHER" id="PTHR11328">
    <property type="entry name" value="MAJOR FACILITATOR SUPERFAMILY DOMAIN-CONTAINING PROTEIN"/>
    <property type="match status" value="1"/>
</dbReference>
<feature type="transmembrane region" description="Helical" evidence="2">
    <location>
        <begin position="523"/>
        <end position="544"/>
    </location>
</feature>
<accession>A0AAN7NZ90</accession>
<dbReference type="PANTHER" id="PTHR11328:SF28">
    <property type="entry name" value="MAJOR FACILITATOR SUPERFAMILY DOMAIN-CONTAINING PROTEIN 12"/>
    <property type="match status" value="1"/>
</dbReference>
<dbReference type="InterPro" id="IPR039672">
    <property type="entry name" value="MFS_2"/>
</dbReference>
<feature type="transmembrane region" description="Helical" evidence="2">
    <location>
        <begin position="457"/>
        <end position="481"/>
    </location>
</feature>
<evidence type="ECO:0008006" key="5">
    <source>
        <dbReference type="Google" id="ProtNLM"/>
    </source>
</evidence>
<comment type="similarity">
    <text evidence="1">Belongs to the major facilitator superfamily.</text>
</comment>
<evidence type="ECO:0000313" key="3">
    <source>
        <dbReference type="EMBL" id="KAK4872216.1"/>
    </source>
</evidence>
<name>A0AAN7NZ90_9COLE</name>
<dbReference type="AlphaFoldDB" id="A0AAN7NZ90"/>
<dbReference type="EMBL" id="JARPUR010000008">
    <property type="protein sequence ID" value="KAK4872216.1"/>
    <property type="molecule type" value="Genomic_DNA"/>
</dbReference>
<reference evidence="4" key="1">
    <citation type="submission" date="2023-01" db="EMBL/GenBank/DDBJ databases">
        <title>Key to firefly adult light organ development and bioluminescence: homeobox transcription factors regulate luciferase expression and transportation to peroxisome.</title>
        <authorList>
            <person name="Fu X."/>
        </authorList>
    </citation>
    <scope>NUCLEOTIDE SEQUENCE [LARGE SCALE GENOMIC DNA]</scope>
</reference>
<dbReference type="CDD" id="cd17491">
    <property type="entry name" value="MFS_MFSD12"/>
    <property type="match status" value="1"/>
</dbReference>
<dbReference type="Gene3D" id="1.20.1250.20">
    <property type="entry name" value="MFS general substrate transporter like domains"/>
    <property type="match status" value="1"/>
</dbReference>
<evidence type="ECO:0000256" key="1">
    <source>
        <dbReference type="ARBA" id="ARBA00008335"/>
    </source>
</evidence>
<evidence type="ECO:0000313" key="4">
    <source>
        <dbReference type="Proteomes" id="UP001353858"/>
    </source>
</evidence>
<proteinExistence type="inferred from homology"/>
<feature type="transmembrane region" description="Helical" evidence="2">
    <location>
        <begin position="493"/>
        <end position="511"/>
    </location>
</feature>
<dbReference type="Proteomes" id="UP001353858">
    <property type="component" value="Unassembled WGS sequence"/>
</dbReference>
<keyword evidence="2" id="KW-1133">Transmembrane helix</keyword>
<dbReference type="GO" id="GO:0015293">
    <property type="term" value="F:symporter activity"/>
    <property type="evidence" value="ECO:0007669"/>
    <property type="project" value="InterPro"/>
</dbReference>
<comment type="caution">
    <text evidence="3">The sequence shown here is derived from an EMBL/GenBank/DDBJ whole genome shotgun (WGS) entry which is preliminary data.</text>
</comment>
<keyword evidence="4" id="KW-1185">Reference proteome</keyword>
<protein>
    <recommendedName>
        <fullName evidence="5">Major facilitator superfamily domain-containing protein 12-like</fullName>
    </recommendedName>
</protein>
<dbReference type="Pfam" id="PF13347">
    <property type="entry name" value="MFS_2"/>
    <property type="match status" value="1"/>
</dbReference>
<feature type="transmembrane region" description="Helical" evidence="2">
    <location>
        <begin position="379"/>
        <end position="399"/>
    </location>
</feature>
<gene>
    <name evidence="3" type="ORF">RN001_016340</name>
</gene>